<protein>
    <recommendedName>
        <fullName evidence="4">Lipocalin/cytosolic fatty-acid binding domain-containing protein</fullName>
    </recommendedName>
</protein>
<accession>A0A0D3J4T2</accession>
<dbReference type="SUPFAM" id="SSF50814">
    <property type="entry name" value="Lipocalins"/>
    <property type="match status" value="1"/>
</dbReference>
<evidence type="ECO:0008006" key="4">
    <source>
        <dbReference type="Google" id="ProtNLM"/>
    </source>
</evidence>
<dbReference type="Proteomes" id="UP000013827">
    <property type="component" value="Unassembled WGS sequence"/>
</dbReference>
<dbReference type="PaxDb" id="2903-EOD18517"/>
<dbReference type="AlphaFoldDB" id="A0A0D3J4T2"/>
<keyword evidence="1" id="KW-1133">Transmembrane helix</keyword>
<keyword evidence="1" id="KW-0472">Membrane</keyword>
<dbReference type="GeneID" id="17264082"/>
<organism evidence="2 3">
    <name type="scientific">Emiliania huxleyi (strain CCMP1516)</name>
    <dbReference type="NCBI Taxonomy" id="280463"/>
    <lineage>
        <taxon>Eukaryota</taxon>
        <taxon>Haptista</taxon>
        <taxon>Haptophyta</taxon>
        <taxon>Prymnesiophyceae</taxon>
        <taxon>Isochrysidales</taxon>
        <taxon>Noelaerhabdaceae</taxon>
        <taxon>Emiliania</taxon>
    </lineage>
</organism>
<keyword evidence="3" id="KW-1185">Reference proteome</keyword>
<dbReference type="HOGENOM" id="CLU_884064_0_0_1"/>
<evidence type="ECO:0000313" key="3">
    <source>
        <dbReference type="Proteomes" id="UP000013827"/>
    </source>
</evidence>
<keyword evidence="1" id="KW-0812">Transmembrane</keyword>
<name>A0A0D3J4T2_EMIH1</name>
<dbReference type="EnsemblProtists" id="EOD18517">
    <property type="protein sequence ID" value="EOD18517"/>
    <property type="gene ID" value="EMIHUDRAFT_243775"/>
</dbReference>
<evidence type="ECO:0000256" key="1">
    <source>
        <dbReference type="SAM" id="Phobius"/>
    </source>
</evidence>
<feature type="transmembrane region" description="Helical" evidence="1">
    <location>
        <begin position="12"/>
        <end position="31"/>
    </location>
</feature>
<reference evidence="3" key="1">
    <citation type="journal article" date="2013" name="Nature">
        <title>Pan genome of the phytoplankton Emiliania underpins its global distribution.</title>
        <authorList>
            <person name="Read B.A."/>
            <person name="Kegel J."/>
            <person name="Klute M.J."/>
            <person name="Kuo A."/>
            <person name="Lefebvre S.C."/>
            <person name="Maumus F."/>
            <person name="Mayer C."/>
            <person name="Miller J."/>
            <person name="Monier A."/>
            <person name="Salamov A."/>
            <person name="Young J."/>
            <person name="Aguilar M."/>
            <person name="Claverie J.M."/>
            <person name="Frickenhaus S."/>
            <person name="Gonzalez K."/>
            <person name="Herman E.K."/>
            <person name="Lin Y.C."/>
            <person name="Napier J."/>
            <person name="Ogata H."/>
            <person name="Sarno A.F."/>
            <person name="Shmutz J."/>
            <person name="Schroeder D."/>
            <person name="de Vargas C."/>
            <person name="Verret F."/>
            <person name="von Dassow P."/>
            <person name="Valentin K."/>
            <person name="Van de Peer Y."/>
            <person name="Wheeler G."/>
            <person name="Dacks J.B."/>
            <person name="Delwiche C.F."/>
            <person name="Dyhrman S.T."/>
            <person name="Glockner G."/>
            <person name="John U."/>
            <person name="Richards T."/>
            <person name="Worden A.Z."/>
            <person name="Zhang X."/>
            <person name="Grigoriev I.V."/>
            <person name="Allen A.E."/>
            <person name="Bidle K."/>
            <person name="Borodovsky M."/>
            <person name="Bowler C."/>
            <person name="Brownlee C."/>
            <person name="Cock J.M."/>
            <person name="Elias M."/>
            <person name="Gladyshev V.N."/>
            <person name="Groth M."/>
            <person name="Guda C."/>
            <person name="Hadaegh A."/>
            <person name="Iglesias-Rodriguez M.D."/>
            <person name="Jenkins J."/>
            <person name="Jones B.M."/>
            <person name="Lawson T."/>
            <person name="Leese F."/>
            <person name="Lindquist E."/>
            <person name="Lobanov A."/>
            <person name="Lomsadze A."/>
            <person name="Malik S.B."/>
            <person name="Marsh M.E."/>
            <person name="Mackinder L."/>
            <person name="Mock T."/>
            <person name="Mueller-Roeber B."/>
            <person name="Pagarete A."/>
            <person name="Parker M."/>
            <person name="Probert I."/>
            <person name="Quesneville H."/>
            <person name="Raines C."/>
            <person name="Rensing S.A."/>
            <person name="Riano-Pachon D.M."/>
            <person name="Richier S."/>
            <person name="Rokitta S."/>
            <person name="Shiraiwa Y."/>
            <person name="Soanes D.M."/>
            <person name="van der Giezen M."/>
            <person name="Wahlund T.M."/>
            <person name="Williams B."/>
            <person name="Wilson W."/>
            <person name="Wolfe G."/>
            <person name="Wurch L.L."/>
        </authorList>
    </citation>
    <scope>NUCLEOTIDE SEQUENCE</scope>
</reference>
<dbReference type="Gene3D" id="2.40.128.20">
    <property type="match status" value="1"/>
</dbReference>
<proteinExistence type="predicted"/>
<sequence>MISGPRAVRSRLTGGLLLGGTLLAILSYTALRRPASRMDEYWHLGSCPAHSGDVVTDFEPKKYDGHWFAAYLNRPDPLSRCIDSEITLKAGTIDFLGMFKGAWKALAIARTQVYSGVQKVRVLTGELSTRKFRTGYLDYAVDTSVGKLIGVENYDPKTWFTDMPGAPYEILATDYTSYAVVYNCYYNTMMSWPSMYSHHDEGGLPKILAKAKEVMEEQGLDWDKLEMQFMPQGSENGCKYDAGVTIGLGMSGIMGRMPTGFTDLTPAINSHCRCQEEPLDPLTKSSEWAVSIMGYLKGFVG</sequence>
<reference evidence="2" key="2">
    <citation type="submission" date="2024-10" db="UniProtKB">
        <authorList>
            <consortium name="EnsemblProtists"/>
        </authorList>
    </citation>
    <scope>IDENTIFICATION</scope>
</reference>
<dbReference type="InterPro" id="IPR012674">
    <property type="entry name" value="Calycin"/>
</dbReference>
<evidence type="ECO:0000313" key="2">
    <source>
        <dbReference type="EnsemblProtists" id="EOD18517"/>
    </source>
</evidence>
<dbReference type="KEGG" id="ehx:EMIHUDRAFT_243775"/>
<dbReference type="RefSeq" id="XP_005770946.1">
    <property type="nucleotide sequence ID" value="XM_005770889.1"/>
</dbReference>